<evidence type="ECO:0000259" key="2">
    <source>
        <dbReference type="Pfam" id="PF20057"/>
    </source>
</evidence>
<dbReference type="Proteomes" id="UP000528286">
    <property type="component" value="Unassembled WGS sequence"/>
</dbReference>
<organism evidence="3 4">
    <name type="scientific">Gellertiella hungarica</name>
    <dbReference type="NCBI Taxonomy" id="1572859"/>
    <lineage>
        <taxon>Bacteria</taxon>
        <taxon>Pseudomonadati</taxon>
        <taxon>Pseudomonadota</taxon>
        <taxon>Alphaproteobacteria</taxon>
        <taxon>Hyphomicrobiales</taxon>
        <taxon>Rhizobiaceae</taxon>
        <taxon>Gellertiella</taxon>
    </lineage>
</organism>
<comment type="caution">
    <text evidence="3">The sequence shown here is derived from an EMBL/GenBank/DDBJ whole genome shotgun (WGS) entry which is preliminary data.</text>
</comment>
<evidence type="ECO:0000313" key="3">
    <source>
        <dbReference type="EMBL" id="MBB4065756.1"/>
    </source>
</evidence>
<keyword evidence="4" id="KW-1185">Reference proteome</keyword>
<dbReference type="AlphaFoldDB" id="A0A7W6J6L4"/>
<evidence type="ECO:0000313" key="4">
    <source>
        <dbReference type="Proteomes" id="UP000528286"/>
    </source>
</evidence>
<feature type="region of interest" description="Disordered" evidence="1">
    <location>
        <begin position="1"/>
        <end position="29"/>
    </location>
</feature>
<reference evidence="3 4" key="1">
    <citation type="submission" date="2020-08" db="EMBL/GenBank/DDBJ databases">
        <title>Genomic Encyclopedia of Type Strains, Phase IV (KMG-IV): sequencing the most valuable type-strain genomes for metagenomic binning, comparative biology and taxonomic classification.</title>
        <authorList>
            <person name="Goeker M."/>
        </authorList>
    </citation>
    <scope>NUCLEOTIDE SEQUENCE [LARGE SCALE GENOMIC DNA]</scope>
    <source>
        <strain evidence="3 4">DSM 29853</strain>
    </source>
</reference>
<accession>A0A7W6J6L4</accession>
<proteinExistence type="predicted"/>
<sequence>MQRIDGSAAAPAGLQPVRPAPRKGASRAGDPARGLVRLLSFVLPGPVLVEGEGAEVLLRRDAERRRVERALLTLCIRRGLLMLEKGRLTALPPARPLLRRLISGGETAFLAQHARLENTRLGDGEGQETAVLVNRHESALGALALLKDKAGEPWFDAQAIAAGERLSADFTFAGLQPRVTASWEPRLSGRAGGARGGQAELSDHQADARARVARAADALGPELSGVAFDVCCFGKGLEQVERERLWPARSAKLMLRTALSLLARHYGL</sequence>
<name>A0A7W6J6L4_9HYPH</name>
<dbReference type="EMBL" id="JACIEZ010000005">
    <property type="protein sequence ID" value="MBB4065756.1"/>
    <property type="molecule type" value="Genomic_DNA"/>
</dbReference>
<feature type="domain" description="DUF6456" evidence="2">
    <location>
        <begin position="133"/>
        <end position="267"/>
    </location>
</feature>
<evidence type="ECO:0000256" key="1">
    <source>
        <dbReference type="SAM" id="MobiDB-lite"/>
    </source>
</evidence>
<dbReference type="Pfam" id="PF20057">
    <property type="entry name" value="DUF6456"/>
    <property type="match status" value="1"/>
</dbReference>
<dbReference type="InterPro" id="IPR045599">
    <property type="entry name" value="DUF6456"/>
</dbReference>
<dbReference type="RefSeq" id="WP_183367034.1">
    <property type="nucleotide sequence ID" value="NZ_JACIEZ010000005.1"/>
</dbReference>
<gene>
    <name evidence="3" type="ORF">GGR23_002963</name>
</gene>
<protein>
    <recommendedName>
        <fullName evidence="2">DUF6456 domain-containing protein</fullName>
    </recommendedName>
</protein>